<dbReference type="InterPro" id="IPR050951">
    <property type="entry name" value="Retrovirus_Pol_polyprotein"/>
</dbReference>
<dbReference type="AlphaFoldDB" id="A0A2G8L474"/>
<dbReference type="InterPro" id="IPR012337">
    <property type="entry name" value="RNaseH-like_sf"/>
</dbReference>
<organism evidence="2 3">
    <name type="scientific">Stichopus japonicus</name>
    <name type="common">Sea cucumber</name>
    <dbReference type="NCBI Taxonomy" id="307972"/>
    <lineage>
        <taxon>Eukaryota</taxon>
        <taxon>Metazoa</taxon>
        <taxon>Echinodermata</taxon>
        <taxon>Eleutherozoa</taxon>
        <taxon>Echinozoa</taxon>
        <taxon>Holothuroidea</taxon>
        <taxon>Aspidochirotacea</taxon>
        <taxon>Aspidochirotida</taxon>
        <taxon>Stichopodidae</taxon>
        <taxon>Apostichopus</taxon>
    </lineage>
</organism>
<dbReference type="PROSITE" id="PS50994">
    <property type="entry name" value="INTEGRASE"/>
    <property type="match status" value="1"/>
</dbReference>
<gene>
    <name evidence="2" type="ORF">BSL78_08019</name>
</gene>
<keyword evidence="3" id="KW-1185">Reference proteome</keyword>
<dbReference type="GO" id="GO:0003676">
    <property type="term" value="F:nucleic acid binding"/>
    <property type="evidence" value="ECO:0007669"/>
    <property type="project" value="InterPro"/>
</dbReference>
<dbReference type="Proteomes" id="UP000230750">
    <property type="component" value="Unassembled WGS sequence"/>
</dbReference>
<dbReference type="PANTHER" id="PTHR37984">
    <property type="entry name" value="PROTEIN CBG26694"/>
    <property type="match status" value="1"/>
</dbReference>
<feature type="domain" description="Integrase catalytic" evidence="1">
    <location>
        <begin position="1"/>
        <end position="127"/>
    </location>
</feature>
<dbReference type="FunFam" id="3.30.420.10:FF:000032">
    <property type="entry name" value="Retrovirus-related Pol polyprotein from transposon 297-like Protein"/>
    <property type="match status" value="1"/>
</dbReference>
<dbReference type="InterPro" id="IPR036397">
    <property type="entry name" value="RNaseH_sf"/>
</dbReference>
<dbReference type="GO" id="GO:0015074">
    <property type="term" value="P:DNA integration"/>
    <property type="evidence" value="ECO:0007669"/>
    <property type="project" value="InterPro"/>
</dbReference>
<reference evidence="2 3" key="1">
    <citation type="journal article" date="2017" name="PLoS Biol.">
        <title>The sea cucumber genome provides insights into morphological evolution and visceral regeneration.</title>
        <authorList>
            <person name="Zhang X."/>
            <person name="Sun L."/>
            <person name="Yuan J."/>
            <person name="Sun Y."/>
            <person name="Gao Y."/>
            <person name="Zhang L."/>
            <person name="Li S."/>
            <person name="Dai H."/>
            <person name="Hamel J.F."/>
            <person name="Liu C."/>
            <person name="Yu Y."/>
            <person name="Liu S."/>
            <person name="Lin W."/>
            <person name="Guo K."/>
            <person name="Jin S."/>
            <person name="Xu P."/>
            <person name="Storey K.B."/>
            <person name="Huan P."/>
            <person name="Zhang T."/>
            <person name="Zhou Y."/>
            <person name="Zhang J."/>
            <person name="Lin C."/>
            <person name="Li X."/>
            <person name="Xing L."/>
            <person name="Huo D."/>
            <person name="Sun M."/>
            <person name="Wang L."/>
            <person name="Mercier A."/>
            <person name="Li F."/>
            <person name="Yang H."/>
            <person name="Xiang J."/>
        </authorList>
    </citation>
    <scope>NUCLEOTIDE SEQUENCE [LARGE SCALE GENOMIC DNA]</scope>
    <source>
        <strain evidence="2">Shaxun</strain>
        <tissue evidence="2">Muscle</tissue>
    </source>
</reference>
<dbReference type="PANTHER" id="PTHR37984:SF15">
    <property type="entry name" value="INTEGRASE CATALYTIC DOMAIN-CONTAINING PROTEIN"/>
    <property type="match status" value="1"/>
</dbReference>
<accession>A0A2G8L474</accession>
<evidence type="ECO:0000313" key="2">
    <source>
        <dbReference type="EMBL" id="PIK55069.1"/>
    </source>
</evidence>
<dbReference type="InterPro" id="IPR001584">
    <property type="entry name" value="Integrase_cat-core"/>
</dbReference>
<protein>
    <recommendedName>
        <fullName evidence="1">Integrase catalytic domain-containing protein</fullName>
    </recommendedName>
</protein>
<comment type="caution">
    <text evidence="2">The sequence shown here is derived from an EMBL/GenBank/DDBJ whole genome shotgun (WGS) entry which is preliminary data.</text>
</comment>
<name>A0A2G8L474_STIJA</name>
<evidence type="ECO:0000313" key="3">
    <source>
        <dbReference type="Proteomes" id="UP000230750"/>
    </source>
</evidence>
<dbReference type="SUPFAM" id="SSF53098">
    <property type="entry name" value="Ribonuclease H-like"/>
    <property type="match status" value="1"/>
</dbReference>
<evidence type="ECO:0000259" key="1">
    <source>
        <dbReference type="PROSITE" id="PS50994"/>
    </source>
</evidence>
<dbReference type="Gene3D" id="3.30.420.10">
    <property type="entry name" value="Ribonuclease H-like superfamily/Ribonuclease H"/>
    <property type="match status" value="1"/>
</dbReference>
<proteinExistence type="predicted"/>
<dbReference type="EMBL" id="MRZV01000226">
    <property type="protein sequence ID" value="PIK55069.1"/>
    <property type="molecule type" value="Genomic_DNA"/>
</dbReference>
<dbReference type="OrthoDB" id="10051443at2759"/>
<sequence length="352" mass="39955">MQQGFPEAVPLRNIDTERVAEALVDIFSRVGVPSEILTDRGSQFTSDVMKEVSRLLSLRQLTTTPYHPICNGLVEKFNGTLKRMLKRMCEERPSDWDRYIGPLLFAYREAPQASTGFAPFELLYGRTVRGPMAILKEMWTSEVDNPETRSTYQYVLDLRERLEETCALARSELQESSERYKKYYNRKAKSRKFKPGDLVLILLPTDQNKLLMQWKGPFTVLSEIGESSYSIDVNGKSKSFHANLLKEYISRDKSNVVGTTVISMSEDEEQESCFELPALQTNQSESASDVVVNDELGVGQSHEVKRVLSKFTDVLTDVPGKTDVLKCDIKLTTDKPIKAKPYPVPLSMRDSL</sequence>